<keyword evidence="6" id="KW-1185">Reference proteome</keyword>
<dbReference type="PANTHER" id="PTHR10907">
    <property type="entry name" value="REGUCALCIN"/>
    <property type="match status" value="1"/>
</dbReference>
<keyword evidence="3" id="KW-0732">Signal</keyword>
<comment type="similarity">
    <text evidence="1">Belongs to the SMP-30/CGR1 family.</text>
</comment>
<evidence type="ECO:0000256" key="1">
    <source>
        <dbReference type="ARBA" id="ARBA00008853"/>
    </source>
</evidence>
<evidence type="ECO:0000256" key="3">
    <source>
        <dbReference type="SAM" id="SignalP"/>
    </source>
</evidence>
<dbReference type="GO" id="GO:0019853">
    <property type="term" value="P:L-ascorbic acid biosynthetic process"/>
    <property type="evidence" value="ECO:0007669"/>
    <property type="project" value="TreeGrafter"/>
</dbReference>
<dbReference type="GO" id="GO:0005509">
    <property type="term" value="F:calcium ion binding"/>
    <property type="evidence" value="ECO:0007669"/>
    <property type="project" value="TreeGrafter"/>
</dbReference>
<feature type="compositionally biased region" description="Polar residues" evidence="2">
    <location>
        <begin position="502"/>
        <end position="525"/>
    </location>
</feature>
<proteinExistence type="inferred from homology"/>
<dbReference type="AlphaFoldDB" id="A0A553NPB7"/>
<evidence type="ECO:0000256" key="2">
    <source>
        <dbReference type="SAM" id="MobiDB-lite"/>
    </source>
</evidence>
<protein>
    <recommendedName>
        <fullName evidence="4">SMP-30/Gluconolactonase/LRE-like region domain-containing protein</fullName>
    </recommendedName>
</protein>
<dbReference type="STRING" id="6832.A0A553NPB7"/>
<feature type="compositionally biased region" description="Acidic residues" evidence="2">
    <location>
        <begin position="432"/>
        <end position="447"/>
    </location>
</feature>
<evidence type="ECO:0000313" key="5">
    <source>
        <dbReference type="EMBL" id="TRY67292.1"/>
    </source>
</evidence>
<dbReference type="SUPFAM" id="SSF63829">
    <property type="entry name" value="Calcium-dependent phosphotriesterase"/>
    <property type="match status" value="1"/>
</dbReference>
<name>A0A553NPB7_TIGCA</name>
<feature type="region of interest" description="Disordered" evidence="2">
    <location>
        <begin position="357"/>
        <end position="449"/>
    </location>
</feature>
<dbReference type="Pfam" id="PF08450">
    <property type="entry name" value="SGL"/>
    <property type="match status" value="1"/>
</dbReference>
<comment type="caution">
    <text evidence="5">The sequence shown here is derived from an EMBL/GenBank/DDBJ whole genome shotgun (WGS) entry which is preliminary data.</text>
</comment>
<feature type="domain" description="SMP-30/Gluconolactonase/LRE-like region" evidence="4">
    <location>
        <begin position="750"/>
        <end position="862"/>
    </location>
</feature>
<feature type="region of interest" description="Disordered" evidence="2">
    <location>
        <begin position="477"/>
        <end position="568"/>
    </location>
</feature>
<dbReference type="Gene3D" id="2.120.10.30">
    <property type="entry name" value="TolB, C-terminal domain"/>
    <property type="match status" value="1"/>
</dbReference>
<dbReference type="GO" id="GO:0004341">
    <property type="term" value="F:gluconolactonase activity"/>
    <property type="evidence" value="ECO:0007669"/>
    <property type="project" value="TreeGrafter"/>
</dbReference>
<dbReference type="EMBL" id="VCGU01000011">
    <property type="protein sequence ID" value="TRY67292.1"/>
    <property type="molecule type" value="Genomic_DNA"/>
</dbReference>
<gene>
    <name evidence="5" type="ORF">TCAL_05172</name>
</gene>
<reference evidence="5 6" key="1">
    <citation type="journal article" date="2018" name="Nat. Ecol. Evol.">
        <title>Genomic signatures of mitonuclear coevolution across populations of Tigriopus californicus.</title>
        <authorList>
            <person name="Barreto F.S."/>
            <person name="Watson E.T."/>
            <person name="Lima T.G."/>
            <person name="Willett C.S."/>
            <person name="Edmands S."/>
            <person name="Li W."/>
            <person name="Burton R.S."/>
        </authorList>
    </citation>
    <scope>NUCLEOTIDE SEQUENCE [LARGE SCALE GENOMIC DNA]</scope>
    <source>
        <strain evidence="5 6">San Diego</strain>
    </source>
</reference>
<sequence>MKGRLWIAFICFGTILSESSSNAKTTIISTNDGHRTHYLVDPRPLSEDLQTYPTDGNPVSYASFIIAKHENAKPKVLVEEQDRFAPSVQLYKRKTEDVQSAIDLNLVQPKREKPYEVVTMVSNQFHRAGSVQVLDSEGALYVTDSYARQVFRFLIPDLGKRMVETEILEANIREGDENVVPMPIDQSAIPPSLMEIIAGDFKETMGEEDQADILEEIEDLPHPVNETAISTLRAQLDRFSVEVEALEAELDSLDQQEDALEDQIDQVEDMEKEVKHSDAMSDQDIAEMEVSLSEAKHLLELQKEDLKHREKQIKMEISFKKRLLKKLEDRLDDMEDQAEDRTDAIAKLQEEMLKDIERRKEDQEKEMEKKRKEEEKELEKYLKQQKKEMEKQQKEQEKRIKERIKEQERVQKIRLREQSKLDRRNKNKADEQEYQEDDQEQESPMEFEDIKDKIAREVEKELKRRLQELELERRLAFKSGLRSGRQVETEEEVPYSDDATPASDSNEITTVSEDPTTLVPSAEEPTSTHDITDENSTLSTESGPITAPTPTTEQSTVSTTSSTSTISTTETVMFHEEESEPEIMHDDPEPVVSNPNEDFELIDTLEGGEAVMSIAPPVYNYPHEVFQVKTKGLVGIAVPLSSIANMTELLVGLDTTLSSGIYFNANEKYSDVFMDHSDKDVTLRNRYHSLKFGIKDAGERVIFASVDLRDQLEPYPCDDYLLSFNLERNKVDEYFYINQLRRRNADNIFCRPGGIGFCTRTEELYYVDEVTKNVVKMDYLLKSGEIEYAGVVVDLKTKGYENEGRPRGLAFDRHGMLWIGMADLGKVLKMNPLDGQVLEEIAVPQSDIVDVQCDKSQNILFILTQTSLYYIDL</sequence>
<feature type="signal peptide" evidence="3">
    <location>
        <begin position="1"/>
        <end position="23"/>
    </location>
</feature>
<dbReference type="InterPro" id="IPR013658">
    <property type="entry name" value="SGL"/>
</dbReference>
<feature type="compositionally biased region" description="Low complexity" evidence="2">
    <location>
        <begin position="548"/>
        <end position="568"/>
    </location>
</feature>
<evidence type="ECO:0000313" key="6">
    <source>
        <dbReference type="Proteomes" id="UP000318571"/>
    </source>
</evidence>
<feature type="compositionally biased region" description="Basic and acidic residues" evidence="2">
    <location>
        <begin position="357"/>
        <end position="431"/>
    </location>
</feature>
<dbReference type="Proteomes" id="UP000318571">
    <property type="component" value="Chromosome 4"/>
</dbReference>
<dbReference type="PANTHER" id="PTHR10907:SF47">
    <property type="entry name" value="REGUCALCIN"/>
    <property type="match status" value="1"/>
</dbReference>
<accession>A0A553NPB7</accession>
<organism evidence="5 6">
    <name type="scientific">Tigriopus californicus</name>
    <name type="common">Marine copepod</name>
    <dbReference type="NCBI Taxonomy" id="6832"/>
    <lineage>
        <taxon>Eukaryota</taxon>
        <taxon>Metazoa</taxon>
        <taxon>Ecdysozoa</taxon>
        <taxon>Arthropoda</taxon>
        <taxon>Crustacea</taxon>
        <taxon>Multicrustacea</taxon>
        <taxon>Hexanauplia</taxon>
        <taxon>Copepoda</taxon>
        <taxon>Harpacticoida</taxon>
        <taxon>Harpacticidae</taxon>
        <taxon>Tigriopus</taxon>
    </lineage>
</organism>
<feature type="compositionally biased region" description="Polar residues" evidence="2">
    <location>
        <begin position="533"/>
        <end position="543"/>
    </location>
</feature>
<feature type="chain" id="PRO_5021980232" description="SMP-30/Gluconolactonase/LRE-like region domain-containing protein" evidence="3">
    <location>
        <begin position="24"/>
        <end position="873"/>
    </location>
</feature>
<dbReference type="InterPro" id="IPR011042">
    <property type="entry name" value="6-blade_b-propeller_TolB-like"/>
</dbReference>
<evidence type="ECO:0000259" key="4">
    <source>
        <dbReference type="Pfam" id="PF08450"/>
    </source>
</evidence>